<dbReference type="Proteomes" id="UP000218151">
    <property type="component" value="Unassembled WGS sequence"/>
</dbReference>
<evidence type="ECO:0000313" key="3">
    <source>
        <dbReference type="Proteomes" id="UP000218151"/>
    </source>
</evidence>
<accession>A0A2A2SDN0</accession>
<keyword evidence="1" id="KW-0472">Membrane</keyword>
<reference evidence="3" key="1">
    <citation type="submission" date="2017-09" db="EMBL/GenBank/DDBJ databases">
        <authorList>
            <person name="Feng G."/>
            <person name="Zhu H."/>
        </authorList>
    </citation>
    <scope>NUCLEOTIDE SEQUENCE [LARGE SCALE GENOMIC DNA]</scope>
    <source>
        <strain evidence="3">1PNM-20</strain>
    </source>
</reference>
<keyword evidence="1" id="KW-1133">Transmembrane helix</keyword>
<feature type="transmembrane region" description="Helical" evidence="1">
    <location>
        <begin position="86"/>
        <end position="106"/>
    </location>
</feature>
<sequence length="122" mass="12651">MSQLRIFAALLSILSLLVAAWMHLGGAPVAVVAAIAVGAACLAVVAPFDAPDPPQRRRVLWACIAHVAAIAVAAVLAVAAEATLPRLGSLMLLLLLGGALSARAFATRNRRRIKGWGGYFTN</sequence>
<gene>
    <name evidence="2" type="ORF">CKY28_15010</name>
</gene>
<feature type="transmembrane region" description="Helical" evidence="1">
    <location>
        <begin position="60"/>
        <end position="80"/>
    </location>
</feature>
<dbReference type="EMBL" id="NSLI01000004">
    <property type="protein sequence ID" value="PAX07323.1"/>
    <property type="molecule type" value="Genomic_DNA"/>
</dbReference>
<dbReference type="AlphaFoldDB" id="A0A2A2SDN0"/>
<keyword evidence="3" id="KW-1185">Reference proteome</keyword>
<organism evidence="2 3">
    <name type="scientific">Sphingomonas lenta</name>
    <dbReference type="NCBI Taxonomy" id="1141887"/>
    <lineage>
        <taxon>Bacteria</taxon>
        <taxon>Pseudomonadati</taxon>
        <taxon>Pseudomonadota</taxon>
        <taxon>Alphaproteobacteria</taxon>
        <taxon>Sphingomonadales</taxon>
        <taxon>Sphingomonadaceae</taxon>
        <taxon>Sphingomonas</taxon>
    </lineage>
</organism>
<evidence type="ECO:0000256" key="1">
    <source>
        <dbReference type="SAM" id="Phobius"/>
    </source>
</evidence>
<comment type="caution">
    <text evidence="2">The sequence shown here is derived from an EMBL/GenBank/DDBJ whole genome shotgun (WGS) entry which is preliminary data.</text>
</comment>
<protein>
    <submittedName>
        <fullName evidence="2">Uncharacterized protein</fullName>
    </submittedName>
</protein>
<name>A0A2A2SDN0_9SPHN</name>
<dbReference type="RefSeq" id="WP_095999146.1">
    <property type="nucleotide sequence ID" value="NZ_NSLI01000004.1"/>
</dbReference>
<evidence type="ECO:0000313" key="2">
    <source>
        <dbReference type="EMBL" id="PAX07323.1"/>
    </source>
</evidence>
<feature type="transmembrane region" description="Helical" evidence="1">
    <location>
        <begin position="29"/>
        <end position="48"/>
    </location>
</feature>
<proteinExistence type="predicted"/>
<keyword evidence="1" id="KW-0812">Transmembrane</keyword>